<comment type="caution">
    <text evidence="1">The sequence shown here is derived from an EMBL/GenBank/DDBJ whole genome shotgun (WGS) entry which is preliminary data.</text>
</comment>
<evidence type="ECO:0000313" key="2">
    <source>
        <dbReference type="Proteomes" id="UP000298429"/>
    </source>
</evidence>
<dbReference type="Proteomes" id="UP000298429">
    <property type="component" value="Unassembled WGS sequence"/>
</dbReference>
<proteinExistence type="predicted"/>
<dbReference type="SUPFAM" id="SSF55961">
    <property type="entry name" value="Bet v1-like"/>
    <property type="match status" value="1"/>
</dbReference>
<reference evidence="1 2" key="1">
    <citation type="journal article" date="2019" name="PLoS Negl. Trop. Dis.">
        <title>Revisiting the worldwide diversity of Leptospira species in the environment.</title>
        <authorList>
            <person name="Vincent A.T."/>
            <person name="Schiettekatte O."/>
            <person name="Bourhy P."/>
            <person name="Veyrier F.J."/>
            <person name="Picardeau M."/>
        </authorList>
    </citation>
    <scope>NUCLEOTIDE SEQUENCE [LARGE SCALE GENOMIC DNA]</scope>
    <source>
        <strain evidence="1 2">201702444</strain>
    </source>
</reference>
<sequence>MIVKAQVTINAPINTAWAVITNIGNMAEIVSGIQRIEIVERPTYGLIGLKWRESRILFGELATVAKWITEVEENAAYTTRAEDSGFVFLATNRISIGKDGVILTSIHETLPQTFAARLKALPLIFFKSAIKKAILQDLNDIKSVAERS</sequence>
<dbReference type="InterPro" id="IPR019587">
    <property type="entry name" value="Polyketide_cyclase/dehydratase"/>
</dbReference>
<dbReference type="AlphaFoldDB" id="A0A5F2AZU6"/>
<name>A0A5F2AZU6_9LEPT</name>
<accession>A0A5F2AZU6</accession>
<evidence type="ECO:0000313" key="1">
    <source>
        <dbReference type="EMBL" id="TGL97413.1"/>
    </source>
</evidence>
<gene>
    <name evidence="1" type="ORF">EHQ76_14860</name>
</gene>
<protein>
    <submittedName>
        <fullName evidence="1">SRPBCC family protein</fullName>
    </submittedName>
</protein>
<dbReference type="InterPro" id="IPR023393">
    <property type="entry name" value="START-like_dom_sf"/>
</dbReference>
<dbReference type="EMBL" id="RQGN01000083">
    <property type="protein sequence ID" value="TGL97413.1"/>
    <property type="molecule type" value="Genomic_DNA"/>
</dbReference>
<dbReference type="Pfam" id="PF10604">
    <property type="entry name" value="Polyketide_cyc2"/>
    <property type="match status" value="1"/>
</dbReference>
<dbReference type="CDD" id="cd07812">
    <property type="entry name" value="SRPBCC"/>
    <property type="match status" value="1"/>
</dbReference>
<dbReference type="RefSeq" id="WP_135671736.1">
    <property type="nucleotide sequence ID" value="NZ_RQGN01000083.1"/>
</dbReference>
<organism evidence="1 2">
    <name type="scientific">Leptospira barantonii</name>
    <dbReference type="NCBI Taxonomy" id="2023184"/>
    <lineage>
        <taxon>Bacteria</taxon>
        <taxon>Pseudomonadati</taxon>
        <taxon>Spirochaetota</taxon>
        <taxon>Spirochaetia</taxon>
        <taxon>Leptospirales</taxon>
        <taxon>Leptospiraceae</taxon>
        <taxon>Leptospira</taxon>
    </lineage>
</organism>
<dbReference type="Gene3D" id="3.30.530.20">
    <property type="match status" value="1"/>
</dbReference>
<dbReference type="OrthoDB" id="4773254at2"/>